<sequence length="505" mass="56435">MEIGGATERIGTRWLRLIGTQPDWVLHNPQELSDLTSGQVTTTREGGRREGRGGAGKARCKRIDVRARGCAETILTRAKAVEARGKSTAQINGIEVRRGVMGGENFRLERDIRAKNEGAGAYLRPPTNMSDTEDPIDVDAAPRGTPASIQDFMIALLDRERVSFDRKLHNTLRQFNPGSHDGAAFHTVVGDLVRVLRATAVHPLILDLQYDSLRIRLALTAYGIVVATERRLQAELAAFVQRLSFVDSDDINLVARNEARTIAVSFLDHNTVRDLLRADQPSLSAATLDADVRTLLRWNNRYEMVLEDVEERGREVDGEGWINRFEQRMTRARLSVWFPIPLVRRTMMRGPWYRGFALDPTEESNFELRTRTRVPGGEVVILEGGPETLLVLLSRRETGLEEEVLDAAEIRLAPLQGYCTTRDEVFGGEEQSRGSVDVDFPEQGERGSDGGRDVDTHGVSDLTLVAGLDEPLHVLDEIRPPESREQTLRDREDALMPEVVMGFAQ</sequence>
<keyword evidence="3" id="KW-1185">Reference proteome</keyword>
<comment type="caution">
    <text evidence="2">The sequence shown here is derived from an EMBL/GenBank/DDBJ whole genome shotgun (WGS) entry which is preliminary data.</text>
</comment>
<evidence type="ECO:0000313" key="2">
    <source>
        <dbReference type="EMBL" id="KAF6740862.1"/>
    </source>
</evidence>
<evidence type="ECO:0000313" key="3">
    <source>
        <dbReference type="Proteomes" id="UP000521943"/>
    </source>
</evidence>
<feature type="region of interest" description="Disordered" evidence="1">
    <location>
        <begin position="425"/>
        <end position="457"/>
    </location>
</feature>
<accession>A0A8H6H7F7</accession>
<feature type="region of interest" description="Disordered" evidence="1">
    <location>
        <begin position="35"/>
        <end position="57"/>
    </location>
</feature>
<protein>
    <submittedName>
        <fullName evidence="2">Uncharacterized protein</fullName>
    </submittedName>
</protein>
<dbReference type="EMBL" id="JACGCI010000442">
    <property type="protein sequence ID" value="KAF6740862.1"/>
    <property type="molecule type" value="Genomic_DNA"/>
</dbReference>
<name>A0A8H6H7F7_9AGAR</name>
<dbReference type="AlphaFoldDB" id="A0A8H6H7F7"/>
<dbReference type="Proteomes" id="UP000521943">
    <property type="component" value="Unassembled WGS sequence"/>
</dbReference>
<proteinExistence type="predicted"/>
<organism evidence="2 3">
    <name type="scientific">Ephemerocybe angulata</name>
    <dbReference type="NCBI Taxonomy" id="980116"/>
    <lineage>
        <taxon>Eukaryota</taxon>
        <taxon>Fungi</taxon>
        <taxon>Dikarya</taxon>
        <taxon>Basidiomycota</taxon>
        <taxon>Agaricomycotina</taxon>
        <taxon>Agaricomycetes</taxon>
        <taxon>Agaricomycetidae</taxon>
        <taxon>Agaricales</taxon>
        <taxon>Agaricineae</taxon>
        <taxon>Psathyrellaceae</taxon>
        <taxon>Ephemerocybe</taxon>
    </lineage>
</organism>
<evidence type="ECO:0000256" key="1">
    <source>
        <dbReference type="SAM" id="MobiDB-lite"/>
    </source>
</evidence>
<feature type="compositionally biased region" description="Basic and acidic residues" evidence="1">
    <location>
        <begin position="443"/>
        <end position="457"/>
    </location>
</feature>
<gene>
    <name evidence="2" type="ORF">DFP72DRAFT_1133764</name>
</gene>
<reference evidence="2 3" key="1">
    <citation type="submission" date="2020-07" db="EMBL/GenBank/DDBJ databases">
        <title>Comparative genomics of pyrophilous fungi reveals a link between fire events and developmental genes.</title>
        <authorList>
            <consortium name="DOE Joint Genome Institute"/>
            <person name="Steindorff A.S."/>
            <person name="Carver A."/>
            <person name="Calhoun S."/>
            <person name="Stillman K."/>
            <person name="Liu H."/>
            <person name="Lipzen A."/>
            <person name="Pangilinan J."/>
            <person name="Labutti K."/>
            <person name="Bruns T.D."/>
            <person name="Grigoriev I.V."/>
        </authorList>
    </citation>
    <scope>NUCLEOTIDE SEQUENCE [LARGE SCALE GENOMIC DNA]</scope>
    <source>
        <strain evidence="2 3">CBS 144469</strain>
    </source>
</reference>